<proteinExistence type="predicted"/>
<dbReference type="GO" id="GO:0003960">
    <property type="term" value="F:quinone reductase (NADPH) activity"/>
    <property type="evidence" value="ECO:0007669"/>
    <property type="project" value="UniProtKB-EC"/>
</dbReference>
<dbReference type="EC" id="1.6.5.5" evidence="4"/>
<organism evidence="4 5">
    <name type="scientific">Klebsiella variicola</name>
    <dbReference type="NCBI Taxonomy" id="244366"/>
    <lineage>
        <taxon>Bacteria</taxon>
        <taxon>Pseudomonadati</taxon>
        <taxon>Pseudomonadota</taxon>
        <taxon>Gammaproteobacteria</taxon>
        <taxon>Enterobacterales</taxon>
        <taxon>Enterobacteriaceae</taxon>
        <taxon>Klebsiella/Raoultella group</taxon>
        <taxon>Klebsiella</taxon>
        <taxon>Klebsiella pneumoniae complex</taxon>
    </lineage>
</organism>
<keyword evidence="1" id="KW-0521">NADP</keyword>
<dbReference type="SMART" id="SM00829">
    <property type="entry name" value="PKS_ER"/>
    <property type="match status" value="1"/>
</dbReference>
<reference evidence="4 5" key="1">
    <citation type="submission" date="2018-06" db="EMBL/GenBank/DDBJ databases">
        <authorList>
            <consortium name="Pathogen Informatics"/>
            <person name="Doyle S."/>
        </authorList>
    </citation>
    <scope>NUCLEOTIDE SEQUENCE [LARGE SCALE GENOMIC DNA]</scope>
    <source>
        <strain evidence="4 5">NCTC9177</strain>
    </source>
</reference>
<dbReference type="GO" id="GO:0035925">
    <property type="term" value="F:mRNA 3'-UTR AU-rich region binding"/>
    <property type="evidence" value="ECO:0007669"/>
    <property type="project" value="TreeGrafter"/>
</dbReference>
<gene>
    <name evidence="4" type="primary">qorA_2</name>
    <name evidence="4" type="ORF">NCTC9177_05178</name>
</gene>
<feature type="domain" description="Enoyl reductase (ER)" evidence="3">
    <location>
        <begin position="1"/>
        <end position="238"/>
    </location>
</feature>
<evidence type="ECO:0000313" key="5">
    <source>
        <dbReference type="Proteomes" id="UP000254545"/>
    </source>
</evidence>
<evidence type="ECO:0000259" key="3">
    <source>
        <dbReference type="SMART" id="SM00829"/>
    </source>
</evidence>
<evidence type="ECO:0000256" key="2">
    <source>
        <dbReference type="ARBA" id="ARBA00023002"/>
    </source>
</evidence>
<dbReference type="InterPro" id="IPR013149">
    <property type="entry name" value="ADH-like_C"/>
</dbReference>
<dbReference type="Proteomes" id="UP000254545">
    <property type="component" value="Unassembled WGS sequence"/>
</dbReference>
<sequence>MPIREIRWALMLNVAIYPASRLIRIPDGVDTRTAGSTMLRGLTAHMLLNKVREVRAGDWILVHSAAGGLGQIVTRWATMKGARVIGTTGSQEKVATARLAGASEVLLHTDAAWPDKVRDITEGYGVHLAIDGIGGTMLSRTLGVVRPFGIVASLGQPAGPIPPVRVEELGFARSIALMRPSSLAYSDDAALYRKGATDLMSALSAGLENHIGAEFTLTDAAEAHRVLEAGHTTGSVILTVQA</sequence>
<protein>
    <submittedName>
        <fullName evidence="4">Oxidoreductase, zinc-binding dehydrogenase family</fullName>
        <ecNumber evidence="4">1.6.5.5</ecNumber>
    </submittedName>
</protein>
<dbReference type="PANTHER" id="PTHR48106">
    <property type="entry name" value="QUINONE OXIDOREDUCTASE PIG3-RELATED"/>
    <property type="match status" value="1"/>
</dbReference>
<keyword evidence="2 4" id="KW-0560">Oxidoreductase</keyword>
<dbReference type="InterPro" id="IPR020843">
    <property type="entry name" value="ER"/>
</dbReference>
<dbReference type="Gene3D" id="3.90.180.10">
    <property type="entry name" value="Medium-chain alcohol dehydrogenases, catalytic domain"/>
    <property type="match status" value="1"/>
</dbReference>
<dbReference type="InterPro" id="IPR036291">
    <property type="entry name" value="NAD(P)-bd_dom_sf"/>
</dbReference>
<dbReference type="Pfam" id="PF00107">
    <property type="entry name" value="ADH_zinc_N"/>
    <property type="match status" value="1"/>
</dbReference>
<dbReference type="Gene3D" id="3.40.50.720">
    <property type="entry name" value="NAD(P)-binding Rossmann-like Domain"/>
    <property type="match status" value="1"/>
</dbReference>
<dbReference type="AlphaFoldDB" id="A0A7H4MLS2"/>
<dbReference type="EMBL" id="UGKR01000003">
    <property type="protein sequence ID" value="STS91272.1"/>
    <property type="molecule type" value="Genomic_DNA"/>
</dbReference>
<evidence type="ECO:0000313" key="4">
    <source>
        <dbReference type="EMBL" id="STS91272.1"/>
    </source>
</evidence>
<accession>A0A7H4MLS2</accession>
<dbReference type="GO" id="GO:0005829">
    <property type="term" value="C:cytosol"/>
    <property type="evidence" value="ECO:0007669"/>
    <property type="project" value="TreeGrafter"/>
</dbReference>
<dbReference type="GO" id="GO:0070402">
    <property type="term" value="F:NADPH binding"/>
    <property type="evidence" value="ECO:0007669"/>
    <property type="project" value="TreeGrafter"/>
</dbReference>
<dbReference type="SUPFAM" id="SSF51735">
    <property type="entry name" value="NAD(P)-binding Rossmann-fold domains"/>
    <property type="match status" value="1"/>
</dbReference>
<evidence type="ECO:0000256" key="1">
    <source>
        <dbReference type="ARBA" id="ARBA00022857"/>
    </source>
</evidence>
<comment type="caution">
    <text evidence="4">The sequence shown here is derived from an EMBL/GenBank/DDBJ whole genome shotgun (WGS) entry which is preliminary data.</text>
</comment>
<name>A0A7H4MLS2_KLEVA</name>
<dbReference type="PANTHER" id="PTHR48106:SF13">
    <property type="entry name" value="QUINONE OXIDOREDUCTASE-RELATED"/>
    <property type="match status" value="1"/>
</dbReference>